<dbReference type="Proteomes" id="UP000016521">
    <property type="component" value="Chromosome I"/>
</dbReference>
<protein>
    <submittedName>
        <fullName evidence="1">Uncharacterized protein</fullName>
    </submittedName>
</protein>
<name>A0ABN5CFP7_PSEO7</name>
<keyword evidence="2" id="KW-1185">Reference proteome</keyword>
<dbReference type="RefSeq" id="WP_010376581.1">
    <property type="nucleotide sequence ID" value="NZ_CP011924.1"/>
</dbReference>
<evidence type="ECO:0000313" key="1">
    <source>
        <dbReference type="EMBL" id="ATD08265.1"/>
    </source>
</evidence>
<dbReference type="EMBL" id="CP011924">
    <property type="protein sequence ID" value="ATD08265.1"/>
    <property type="molecule type" value="Genomic_DNA"/>
</dbReference>
<sequence>MNEAGQALAKACAHRVVKSATNPKLMYVTHPDTINDRHNHSSNVKMSFCMFPPLAVGMIVGSCQPIRMAKMES</sequence>
<organism evidence="1 2">
    <name type="scientific">Pseudoalteromonas piscicida</name>
    <dbReference type="NCBI Taxonomy" id="43662"/>
    <lineage>
        <taxon>Bacteria</taxon>
        <taxon>Pseudomonadati</taxon>
        <taxon>Pseudomonadota</taxon>
        <taxon>Gammaproteobacteria</taxon>
        <taxon>Alteromonadales</taxon>
        <taxon>Pseudoalteromonadaceae</taxon>
        <taxon>Pseudoalteromonas</taxon>
    </lineage>
</organism>
<reference evidence="1 2" key="1">
    <citation type="submission" date="2015-06" db="EMBL/GenBank/DDBJ databases">
        <authorList>
            <person name="Xie B.-B."/>
            <person name="Rong J.-C."/>
            <person name="Qin Q.-L."/>
            <person name="Zhang Y.-Z."/>
        </authorList>
    </citation>
    <scope>NUCLEOTIDE SEQUENCE [LARGE SCALE GENOMIC DNA]</scope>
    <source>
        <strain evidence="1 2">JCM 20779</strain>
    </source>
</reference>
<accession>A0ABN5CFP7</accession>
<gene>
    <name evidence="1" type="ORF">PPIS_a3481</name>
</gene>
<evidence type="ECO:0000313" key="2">
    <source>
        <dbReference type="Proteomes" id="UP000016521"/>
    </source>
</evidence>
<proteinExistence type="predicted"/>